<organism evidence="11 12">
    <name type="scientific">Prunus armeniaca</name>
    <name type="common">Apricot</name>
    <name type="synonym">Armeniaca vulgaris</name>
    <dbReference type="NCBI Taxonomy" id="36596"/>
    <lineage>
        <taxon>Eukaryota</taxon>
        <taxon>Viridiplantae</taxon>
        <taxon>Streptophyta</taxon>
        <taxon>Embryophyta</taxon>
        <taxon>Tracheophyta</taxon>
        <taxon>Spermatophyta</taxon>
        <taxon>Magnoliopsida</taxon>
        <taxon>eudicotyledons</taxon>
        <taxon>Gunneridae</taxon>
        <taxon>Pentapetalae</taxon>
        <taxon>rosids</taxon>
        <taxon>fabids</taxon>
        <taxon>Rosales</taxon>
        <taxon>Rosaceae</taxon>
        <taxon>Amygdaloideae</taxon>
        <taxon>Amygdaleae</taxon>
        <taxon>Prunus</taxon>
    </lineage>
</organism>
<sequence>MENLTQLIYVDLSMNKFNGSVPFFSMAKNLTPNKSFIQSSDRAYTMSIFYLQGLKILSLSSNNLSGSFPLELLPQLKNLSSLDLSYNSCRLTTTHQFLCHFLSSNYHIEIGILSRTNPTFSTICLYLDYSRNNFNSSIRTDIGDFLSYTTFFSLSSNKFHGSIPGSICNAQNLRPQWQSDRRSVSKISSQLHNVRGFEPWKQSNRRYVPCLLTNISTLRVLVLRSNKFYGRLGCPNTHGNATCDNFESLDLSNNKLGGEIPAELAKLTFLSFLNLSNNQLVGKIPSNAQFQHFQQLHSQVIKDYVGYS</sequence>
<dbReference type="Gene3D" id="3.80.10.10">
    <property type="entry name" value="Ribonuclease Inhibitor"/>
    <property type="match status" value="2"/>
</dbReference>
<name>A0A6J5V9F3_PRUAR</name>
<evidence type="ECO:0000313" key="12">
    <source>
        <dbReference type="Proteomes" id="UP000507222"/>
    </source>
</evidence>
<dbReference type="Pfam" id="PF00560">
    <property type="entry name" value="LRR_1"/>
    <property type="match status" value="4"/>
</dbReference>
<evidence type="ECO:0000256" key="5">
    <source>
        <dbReference type="ARBA" id="ARBA00022692"/>
    </source>
</evidence>
<dbReference type="AlphaFoldDB" id="A0A6J5V9F3"/>
<evidence type="ECO:0000256" key="3">
    <source>
        <dbReference type="ARBA" id="ARBA00022475"/>
    </source>
</evidence>
<proteinExistence type="inferred from homology"/>
<evidence type="ECO:0000256" key="7">
    <source>
        <dbReference type="ARBA" id="ARBA00022989"/>
    </source>
</evidence>
<dbReference type="GO" id="GO:0005886">
    <property type="term" value="C:plasma membrane"/>
    <property type="evidence" value="ECO:0007669"/>
    <property type="project" value="UniProtKB-SubCell"/>
</dbReference>
<evidence type="ECO:0000256" key="1">
    <source>
        <dbReference type="ARBA" id="ARBA00004251"/>
    </source>
</evidence>
<evidence type="ECO:0008006" key="13">
    <source>
        <dbReference type="Google" id="ProtNLM"/>
    </source>
</evidence>
<dbReference type="InterPro" id="IPR001611">
    <property type="entry name" value="Leu-rich_rpt"/>
</dbReference>
<evidence type="ECO:0000256" key="9">
    <source>
        <dbReference type="ARBA" id="ARBA00023170"/>
    </source>
</evidence>
<evidence type="ECO:0000256" key="10">
    <source>
        <dbReference type="ARBA" id="ARBA00023180"/>
    </source>
</evidence>
<keyword evidence="8" id="KW-0472">Membrane</keyword>
<protein>
    <recommendedName>
        <fullName evidence="13">Leucine-rich repeat-containing N-terminal plant-type domain-containing protein</fullName>
    </recommendedName>
</protein>
<keyword evidence="4" id="KW-0433">Leucine-rich repeat</keyword>
<dbReference type="EMBL" id="CAEKDK010000006">
    <property type="protein sequence ID" value="CAB4284822.1"/>
    <property type="molecule type" value="Genomic_DNA"/>
</dbReference>
<dbReference type="InterPro" id="IPR032675">
    <property type="entry name" value="LRR_dom_sf"/>
</dbReference>
<evidence type="ECO:0000256" key="8">
    <source>
        <dbReference type="ARBA" id="ARBA00023136"/>
    </source>
</evidence>
<evidence type="ECO:0000256" key="4">
    <source>
        <dbReference type="ARBA" id="ARBA00022614"/>
    </source>
</evidence>
<comment type="similarity">
    <text evidence="2">Belongs to the RLP family.</text>
</comment>
<dbReference type="Proteomes" id="UP000507222">
    <property type="component" value="Unassembled WGS sequence"/>
</dbReference>
<reference evidence="11 12" key="1">
    <citation type="submission" date="2020-05" db="EMBL/GenBank/DDBJ databases">
        <authorList>
            <person name="Campoy J."/>
            <person name="Schneeberger K."/>
            <person name="Spophaly S."/>
        </authorList>
    </citation>
    <scope>NUCLEOTIDE SEQUENCE [LARGE SCALE GENOMIC DNA]</scope>
    <source>
        <strain evidence="11">PruArmRojPasFocal</strain>
    </source>
</reference>
<keyword evidence="7" id="KW-1133">Transmembrane helix</keyword>
<keyword evidence="5" id="KW-0812">Transmembrane</keyword>
<dbReference type="PANTHER" id="PTHR27004:SF435">
    <property type="entry name" value="LEUCINE-RICH REPEAT-CONTAINING N-TERMINAL PLANT-TYPE DOMAIN-CONTAINING PROTEIN"/>
    <property type="match status" value="1"/>
</dbReference>
<dbReference type="PANTHER" id="PTHR27004">
    <property type="entry name" value="RECEPTOR-LIKE PROTEIN 12 ISOFORM X1"/>
    <property type="match status" value="1"/>
</dbReference>
<evidence type="ECO:0000313" key="11">
    <source>
        <dbReference type="EMBL" id="CAB4284822.1"/>
    </source>
</evidence>
<keyword evidence="10" id="KW-0325">Glycoprotein</keyword>
<comment type="subcellular location">
    <subcellularLocation>
        <location evidence="1">Cell membrane</location>
        <topology evidence="1">Single-pass type I membrane protein</topology>
    </subcellularLocation>
</comment>
<keyword evidence="9" id="KW-0675">Receptor</keyword>
<evidence type="ECO:0000256" key="6">
    <source>
        <dbReference type="ARBA" id="ARBA00022737"/>
    </source>
</evidence>
<keyword evidence="6" id="KW-0677">Repeat</keyword>
<gene>
    <name evidence="11" type="ORF">CURHAP_LOCUS40460</name>
</gene>
<accession>A0A6J5V9F3</accession>
<keyword evidence="3" id="KW-1003">Cell membrane</keyword>
<evidence type="ECO:0000256" key="2">
    <source>
        <dbReference type="ARBA" id="ARBA00009592"/>
    </source>
</evidence>
<dbReference type="SUPFAM" id="SSF52047">
    <property type="entry name" value="RNI-like"/>
    <property type="match status" value="1"/>
</dbReference>